<reference evidence="4 5" key="1">
    <citation type="submission" date="2019-03" db="EMBL/GenBank/DDBJ databases">
        <title>Genomic Encyclopedia of Type Strains, Phase IV (KMG-IV): sequencing the most valuable type-strain genomes for metagenomic binning, comparative biology and taxonomic classification.</title>
        <authorList>
            <person name="Goeker M."/>
        </authorList>
    </citation>
    <scope>NUCLEOTIDE SEQUENCE [LARGE SCALE GENOMIC DNA]</scope>
    <source>
        <strain evidence="4 5">DSM 100433</strain>
    </source>
</reference>
<dbReference type="Proteomes" id="UP000294682">
    <property type="component" value="Unassembled WGS sequence"/>
</dbReference>
<dbReference type="AlphaFoldDB" id="A0A9X8Y7G0"/>
<dbReference type="PROSITE" id="PS51186">
    <property type="entry name" value="GNAT"/>
    <property type="match status" value="1"/>
</dbReference>
<evidence type="ECO:0000256" key="2">
    <source>
        <dbReference type="ARBA" id="ARBA00023315"/>
    </source>
</evidence>
<accession>A0A9X8Y7G0</accession>
<keyword evidence="2" id="KW-0012">Acyltransferase</keyword>
<dbReference type="SUPFAM" id="SSF55729">
    <property type="entry name" value="Acyl-CoA N-acyltransferases (Nat)"/>
    <property type="match status" value="1"/>
</dbReference>
<dbReference type="PANTHER" id="PTHR43877">
    <property type="entry name" value="AMINOALKYLPHOSPHONATE N-ACETYLTRANSFERASE-RELATED-RELATED"/>
    <property type="match status" value="1"/>
</dbReference>
<evidence type="ECO:0000259" key="3">
    <source>
        <dbReference type="PROSITE" id="PS51186"/>
    </source>
</evidence>
<dbReference type="PANTHER" id="PTHR43877:SF2">
    <property type="entry name" value="AMINOALKYLPHOSPHONATE N-ACETYLTRANSFERASE-RELATED"/>
    <property type="match status" value="1"/>
</dbReference>
<protein>
    <submittedName>
        <fullName evidence="4">L-amino acid N-acyltransferase YncA</fullName>
    </submittedName>
</protein>
<dbReference type="EMBL" id="SLUK01000011">
    <property type="protein sequence ID" value="TCL42251.1"/>
    <property type="molecule type" value="Genomic_DNA"/>
</dbReference>
<proteinExistence type="predicted"/>
<keyword evidence="5" id="KW-1185">Reference proteome</keyword>
<sequence length="164" mass="18603">MTIHPAGIVDIPALSLIHARSWKEAYRGMVPQEYLDSLSDDRWEPMLRAWLAAGNHALMLLEDGLPVGCCTYGAAREERFAGWGEIVSLYLLPGYIGCGYGLALLQAVLQDMEKNGYQKITLWVLRENRRARRFYRKNGFVQNGERCHSEAGGKQLTELRYVRG</sequence>
<keyword evidence="1" id="KW-0808">Transferase</keyword>
<dbReference type="InterPro" id="IPR016181">
    <property type="entry name" value="Acyl_CoA_acyltransferase"/>
</dbReference>
<dbReference type="Pfam" id="PF00583">
    <property type="entry name" value="Acetyltransf_1"/>
    <property type="match status" value="1"/>
</dbReference>
<dbReference type="InterPro" id="IPR000182">
    <property type="entry name" value="GNAT_dom"/>
</dbReference>
<dbReference type="GO" id="GO:0016747">
    <property type="term" value="F:acyltransferase activity, transferring groups other than amino-acyl groups"/>
    <property type="evidence" value="ECO:0007669"/>
    <property type="project" value="InterPro"/>
</dbReference>
<dbReference type="Gene3D" id="3.40.630.30">
    <property type="match status" value="1"/>
</dbReference>
<dbReference type="RefSeq" id="WP_132085016.1">
    <property type="nucleotide sequence ID" value="NZ_SLUK01000011.1"/>
</dbReference>
<organism evidence="4 5">
    <name type="scientific">Harryflintia acetispora</name>
    <dbReference type="NCBI Taxonomy" id="1849041"/>
    <lineage>
        <taxon>Bacteria</taxon>
        <taxon>Bacillati</taxon>
        <taxon>Bacillota</taxon>
        <taxon>Clostridia</taxon>
        <taxon>Eubacteriales</taxon>
        <taxon>Oscillospiraceae</taxon>
        <taxon>Harryflintia</taxon>
    </lineage>
</organism>
<name>A0A9X8Y7G0_9FIRM</name>
<dbReference type="InterPro" id="IPR050832">
    <property type="entry name" value="Bact_Acetyltransf"/>
</dbReference>
<evidence type="ECO:0000313" key="5">
    <source>
        <dbReference type="Proteomes" id="UP000294682"/>
    </source>
</evidence>
<gene>
    <name evidence="4" type="ORF">EDD78_11114</name>
</gene>
<comment type="caution">
    <text evidence="4">The sequence shown here is derived from an EMBL/GenBank/DDBJ whole genome shotgun (WGS) entry which is preliminary data.</text>
</comment>
<feature type="domain" description="N-acetyltransferase" evidence="3">
    <location>
        <begin position="1"/>
        <end position="163"/>
    </location>
</feature>
<dbReference type="CDD" id="cd04301">
    <property type="entry name" value="NAT_SF"/>
    <property type="match status" value="1"/>
</dbReference>
<evidence type="ECO:0000256" key="1">
    <source>
        <dbReference type="ARBA" id="ARBA00022679"/>
    </source>
</evidence>
<evidence type="ECO:0000313" key="4">
    <source>
        <dbReference type="EMBL" id="TCL42251.1"/>
    </source>
</evidence>